<comment type="caution">
    <text evidence="2">The sequence shown here is derived from an EMBL/GenBank/DDBJ whole genome shotgun (WGS) entry which is preliminary data.</text>
</comment>
<protein>
    <submittedName>
        <fullName evidence="2">Uncharacterized protein</fullName>
    </submittedName>
</protein>
<proteinExistence type="predicted"/>
<evidence type="ECO:0000313" key="2">
    <source>
        <dbReference type="EMBL" id="MPN14048.1"/>
    </source>
</evidence>
<keyword evidence="1" id="KW-1133">Transmembrane helix</keyword>
<reference evidence="2" key="1">
    <citation type="submission" date="2019-08" db="EMBL/GenBank/DDBJ databases">
        <authorList>
            <person name="Kucharzyk K."/>
            <person name="Murdoch R.W."/>
            <person name="Higgins S."/>
            <person name="Loffler F."/>
        </authorList>
    </citation>
    <scope>NUCLEOTIDE SEQUENCE</scope>
</reference>
<keyword evidence="1" id="KW-0472">Membrane</keyword>
<dbReference type="AlphaFoldDB" id="A0A645FI18"/>
<organism evidence="2">
    <name type="scientific">bioreactor metagenome</name>
    <dbReference type="NCBI Taxonomy" id="1076179"/>
    <lineage>
        <taxon>unclassified sequences</taxon>
        <taxon>metagenomes</taxon>
        <taxon>ecological metagenomes</taxon>
    </lineage>
</organism>
<keyword evidence="1" id="KW-0812">Transmembrane</keyword>
<dbReference type="EMBL" id="VSSQ01060643">
    <property type="protein sequence ID" value="MPN14048.1"/>
    <property type="molecule type" value="Genomic_DNA"/>
</dbReference>
<gene>
    <name evidence="2" type="ORF">SDC9_161374</name>
</gene>
<name>A0A645FI18_9ZZZZ</name>
<feature type="transmembrane region" description="Helical" evidence="1">
    <location>
        <begin position="6"/>
        <end position="24"/>
    </location>
</feature>
<evidence type="ECO:0000256" key="1">
    <source>
        <dbReference type="SAM" id="Phobius"/>
    </source>
</evidence>
<sequence length="60" mass="7106">MLKNLLLKLFLLVFTFFTSYLLLVKQSKGDIFFTFPSIEITDKYNVIIVITIVQKILYKE</sequence>
<accession>A0A645FI18</accession>